<protein>
    <submittedName>
        <fullName evidence="1">RCG28047</fullName>
    </submittedName>
</protein>
<reference evidence="2" key="1">
    <citation type="submission" date="2005-09" db="EMBL/GenBank/DDBJ databases">
        <authorList>
            <person name="Mural R.J."/>
            <person name="Li P.W."/>
            <person name="Adams M.D."/>
            <person name="Amanatides P.G."/>
            <person name="Baden-Tillson H."/>
            <person name="Barnstead M."/>
            <person name="Chin S.H."/>
            <person name="Dew I."/>
            <person name="Evans C.A."/>
            <person name="Ferriera S."/>
            <person name="Flanigan M."/>
            <person name="Fosler C."/>
            <person name="Glodek A."/>
            <person name="Gu Z."/>
            <person name="Holt R.A."/>
            <person name="Jennings D."/>
            <person name="Kraft C.L."/>
            <person name="Lu F."/>
            <person name="Nguyen T."/>
            <person name="Nusskern D.R."/>
            <person name="Pfannkoch C.M."/>
            <person name="Sitter C."/>
            <person name="Sutton G.G."/>
            <person name="Venter J.C."/>
            <person name="Wang Z."/>
            <person name="Woodage T."/>
            <person name="Zheng X.H."/>
            <person name="Zhong F."/>
        </authorList>
    </citation>
    <scope>NUCLEOTIDE SEQUENCE [LARGE SCALE GENOMIC DNA]</scope>
    <source>
        <strain>BN</strain>
        <strain evidence="2">Sprague-Dawley</strain>
    </source>
</reference>
<dbReference type="EMBL" id="CH473959">
    <property type="protein sequence ID" value="EDM15406.1"/>
    <property type="molecule type" value="Genomic_DNA"/>
</dbReference>
<gene>
    <name evidence="1" type="ORF">rCG_28047</name>
</gene>
<organism evidence="1 2">
    <name type="scientific">Rattus norvegicus</name>
    <name type="common">Rat</name>
    <dbReference type="NCBI Taxonomy" id="10116"/>
    <lineage>
        <taxon>Eukaryota</taxon>
        <taxon>Metazoa</taxon>
        <taxon>Chordata</taxon>
        <taxon>Craniata</taxon>
        <taxon>Vertebrata</taxon>
        <taxon>Euteleostomi</taxon>
        <taxon>Mammalia</taxon>
        <taxon>Eutheria</taxon>
        <taxon>Euarchontoglires</taxon>
        <taxon>Glires</taxon>
        <taxon>Rodentia</taxon>
        <taxon>Myomorpha</taxon>
        <taxon>Muroidea</taxon>
        <taxon>Muridae</taxon>
        <taxon>Murinae</taxon>
        <taxon>Rattus</taxon>
    </lineage>
</organism>
<dbReference type="AlphaFoldDB" id="A6IEW9"/>
<name>A6IEW9_RAT</name>
<accession>A6IEW9</accession>
<evidence type="ECO:0000313" key="2">
    <source>
        <dbReference type="Proteomes" id="UP000234681"/>
    </source>
</evidence>
<evidence type="ECO:0000313" key="1">
    <source>
        <dbReference type="EMBL" id="EDM15406.1"/>
    </source>
</evidence>
<proteinExistence type="predicted"/>
<dbReference type="Proteomes" id="UP000234681">
    <property type="component" value="Chromosome 4"/>
</dbReference>
<sequence>MNPNLFFFQVFTSCDKVRRIIGKFCSGYYCKPMYPFSVSSMEYYLQT</sequence>